<keyword evidence="7 12" id="KW-0653">Protein transport</keyword>
<dbReference type="OrthoDB" id="10249988at2759"/>
<evidence type="ECO:0000313" key="15">
    <source>
        <dbReference type="Proteomes" id="UP000242875"/>
    </source>
</evidence>
<evidence type="ECO:0000256" key="11">
    <source>
        <dbReference type="ARBA" id="ARBA00045555"/>
    </source>
</evidence>
<dbReference type="Gene3D" id="3.30.450.60">
    <property type="match status" value="1"/>
</dbReference>
<keyword evidence="8 12" id="KW-0333">Golgi apparatus</keyword>
<evidence type="ECO:0000313" key="14">
    <source>
        <dbReference type="EMBL" id="OZJ04452.1"/>
    </source>
</evidence>
<dbReference type="InterPro" id="IPR011012">
    <property type="entry name" value="Longin-like_dom_sf"/>
</dbReference>
<dbReference type="GO" id="GO:0030126">
    <property type="term" value="C:COPI vesicle coat"/>
    <property type="evidence" value="ECO:0007669"/>
    <property type="project" value="UniProtKB-UniRule"/>
</dbReference>
<dbReference type="CDD" id="cd14829">
    <property type="entry name" value="Zeta-COP"/>
    <property type="match status" value="1"/>
</dbReference>
<dbReference type="EMBL" id="MVBO01000040">
    <property type="protein sequence ID" value="OZJ04452.1"/>
    <property type="molecule type" value="Genomic_DNA"/>
</dbReference>
<keyword evidence="10 12" id="KW-0968">Cytoplasmic vesicle</keyword>
<dbReference type="InterPro" id="IPR022775">
    <property type="entry name" value="AP_mu_sigma_su"/>
</dbReference>
<protein>
    <recommendedName>
        <fullName evidence="12">Coatomer subunit zeta</fullName>
    </recommendedName>
</protein>
<dbReference type="GO" id="GO:0000139">
    <property type="term" value="C:Golgi membrane"/>
    <property type="evidence" value="ECO:0007669"/>
    <property type="project" value="UniProtKB-SubCell"/>
</dbReference>
<proteinExistence type="inferred from homology"/>
<keyword evidence="5 12" id="KW-0963">Cytoplasm</keyword>
<comment type="subcellular location">
    <subcellularLocation>
        <location evidence="12">Cytoplasm</location>
    </subcellularLocation>
    <subcellularLocation>
        <location evidence="1 12">Golgi apparatus membrane</location>
        <topology evidence="1 12">Peripheral membrane protein</topology>
        <orientation evidence="1 12">Cytoplasmic side</orientation>
    </subcellularLocation>
    <subcellularLocation>
        <location evidence="12">Cytoplasmic vesicle</location>
        <location evidence="12">COPI-coated vesicle membrane</location>
        <topology evidence="12">Peripheral membrane protein</topology>
        <orientation evidence="12">Cytoplasmic side</orientation>
    </subcellularLocation>
</comment>
<dbReference type="Pfam" id="PF01217">
    <property type="entry name" value="Clat_adaptor_s"/>
    <property type="match status" value="1"/>
</dbReference>
<evidence type="ECO:0000256" key="7">
    <source>
        <dbReference type="ARBA" id="ARBA00022927"/>
    </source>
</evidence>
<evidence type="ECO:0000256" key="5">
    <source>
        <dbReference type="ARBA" id="ARBA00022490"/>
    </source>
</evidence>
<dbReference type="SUPFAM" id="SSF64356">
    <property type="entry name" value="SNARE-like"/>
    <property type="match status" value="1"/>
</dbReference>
<evidence type="ECO:0000256" key="12">
    <source>
        <dbReference type="RuleBase" id="RU366053"/>
    </source>
</evidence>
<evidence type="ECO:0000256" key="8">
    <source>
        <dbReference type="ARBA" id="ARBA00023034"/>
    </source>
</evidence>
<keyword evidence="9 12" id="KW-0472">Membrane</keyword>
<evidence type="ECO:0000256" key="9">
    <source>
        <dbReference type="ARBA" id="ARBA00023136"/>
    </source>
</evidence>
<dbReference type="InterPro" id="IPR039652">
    <property type="entry name" value="Coatomer_zeta"/>
</dbReference>
<dbReference type="GO" id="GO:0006891">
    <property type="term" value="P:intra-Golgi vesicle-mediated transport"/>
    <property type="evidence" value="ECO:0007669"/>
    <property type="project" value="TreeGrafter"/>
</dbReference>
<comment type="caution">
    <text evidence="14">The sequence shown here is derived from an EMBL/GenBank/DDBJ whole genome shotgun (WGS) entry which is preliminary data.</text>
</comment>
<comment type="function">
    <text evidence="11">The coatomer is a cytosolic protein complex that binds to dilysine motifs and reversibly associates with Golgi non-clathrin-coated vesicles, which further mediate biosynthetic protein transport from the ER, via the Golgi up to the trans Golgi network. Coatomer complex is required for budding from Golgi membranes, and is essential for the retrograde Golgi-to-ER transport of dilysine-tagged proteins. The zeta subunit may be involved in regulating the coat assembly and, hence, the rate of biosynthetic protein transport due to its association-dissociation properties with the coatomer complex.</text>
</comment>
<evidence type="ECO:0000256" key="3">
    <source>
        <dbReference type="ARBA" id="ARBA00011775"/>
    </source>
</evidence>
<evidence type="ECO:0000259" key="13">
    <source>
        <dbReference type="Pfam" id="PF01217"/>
    </source>
</evidence>
<dbReference type="PANTHER" id="PTHR11043:SF0">
    <property type="entry name" value="COATOMER SUBUNIT ZETA"/>
    <property type="match status" value="1"/>
</dbReference>
<reference evidence="14 15" key="1">
    <citation type="journal article" date="2017" name="Mycologia">
        <title>Bifiguratus adelaidae, gen. et sp. nov., a new member of Mucoromycotina in endophytic and soil-dwelling habitats.</title>
        <authorList>
            <person name="Torres-Cruz T.J."/>
            <person name="Billingsley Tobias T.L."/>
            <person name="Almatruk M."/>
            <person name="Hesse C."/>
            <person name="Kuske C.R."/>
            <person name="Desiro A."/>
            <person name="Benucci G.M."/>
            <person name="Bonito G."/>
            <person name="Stajich J.E."/>
            <person name="Dunlap C."/>
            <person name="Arnold A.E."/>
            <person name="Porras-Alfaro A."/>
        </authorList>
    </citation>
    <scope>NUCLEOTIDE SEQUENCE [LARGE SCALE GENOMIC DNA]</scope>
    <source>
        <strain evidence="14 15">AZ0501</strain>
    </source>
</reference>
<dbReference type="GO" id="GO:0006886">
    <property type="term" value="P:intracellular protein transport"/>
    <property type="evidence" value="ECO:0007669"/>
    <property type="project" value="TreeGrafter"/>
</dbReference>
<organism evidence="14 15">
    <name type="scientific">Bifiguratus adelaidae</name>
    <dbReference type="NCBI Taxonomy" id="1938954"/>
    <lineage>
        <taxon>Eukaryota</taxon>
        <taxon>Fungi</taxon>
        <taxon>Fungi incertae sedis</taxon>
        <taxon>Mucoromycota</taxon>
        <taxon>Mucoromycotina</taxon>
        <taxon>Endogonomycetes</taxon>
        <taxon>Endogonales</taxon>
        <taxon>Endogonales incertae sedis</taxon>
        <taxon>Bifiguratus</taxon>
    </lineage>
</organism>
<evidence type="ECO:0000256" key="6">
    <source>
        <dbReference type="ARBA" id="ARBA00022892"/>
    </source>
</evidence>
<evidence type="ECO:0000256" key="4">
    <source>
        <dbReference type="ARBA" id="ARBA00022448"/>
    </source>
</evidence>
<evidence type="ECO:0000256" key="10">
    <source>
        <dbReference type="ARBA" id="ARBA00023329"/>
    </source>
</evidence>
<dbReference type="AlphaFoldDB" id="A0A261Y1G5"/>
<gene>
    <name evidence="14" type="ORF">BZG36_02811</name>
</gene>
<evidence type="ECO:0000256" key="2">
    <source>
        <dbReference type="ARBA" id="ARBA00006972"/>
    </source>
</evidence>
<name>A0A261Y1G5_9FUNG</name>
<evidence type="ECO:0000256" key="1">
    <source>
        <dbReference type="ARBA" id="ARBA00004255"/>
    </source>
</evidence>
<comment type="similarity">
    <text evidence="2 12">Belongs to the adaptor complexes small subunit family.</text>
</comment>
<dbReference type="PANTHER" id="PTHR11043">
    <property type="entry name" value="ZETA-COAT PROTEIN"/>
    <property type="match status" value="1"/>
</dbReference>
<comment type="subunit">
    <text evidence="3 12">Oligomeric complex that consists of at least the alpha, beta, beta', gamma, delta, epsilon and zeta subunits.</text>
</comment>
<dbReference type="FunFam" id="3.30.450.60:FF:000013">
    <property type="entry name" value="Coatomer subunit zeta"/>
    <property type="match status" value="1"/>
</dbReference>
<accession>A0A261Y1G5</accession>
<dbReference type="Proteomes" id="UP000242875">
    <property type="component" value="Unassembled WGS sequence"/>
</dbReference>
<dbReference type="GO" id="GO:0006890">
    <property type="term" value="P:retrograde vesicle-mediated transport, Golgi to endoplasmic reticulum"/>
    <property type="evidence" value="ECO:0007669"/>
    <property type="project" value="UniProtKB-UniRule"/>
</dbReference>
<keyword evidence="6 12" id="KW-0931">ER-Golgi transport</keyword>
<sequence>MANLTLYTVKAVLILDSQGNRIVSKFYDKGGALPWKTVKDQKNFEKGLFDKTKRANAEIILYDNQIVLYRSSVDVFFYIVGAPEENELMLNSVMTALYDSISILLRHQVEKRSILDNLDLVVLAVDEIIDEGIILDTDAEAIASRVSKPRIDSVDIPITDQTPMQILNTAIDRMSAQLLR</sequence>
<keyword evidence="4 12" id="KW-0813">Transport</keyword>
<keyword evidence="15" id="KW-1185">Reference proteome</keyword>
<feature type="domain" description="AP complex mu/sigma subunit" evidence="13">
    <location>
        <begin position="8"/>
        <end position="147"/>
    </location>
</feature>